<keyword evidence="9" id="KW-1185">Reference proteome</keyword>
<evidence type="ECO:0000256" key="4">
    <source>
        <dbReference type="ARBA" id="ARBA00022989"/>
    </source>
</evidence>
<gene>
    <name evidence="8" type="ORF">Dthio_PD1022</name>
</gene>
<dbReference type="Proteomes" id="UP000005496">
    <property type="component" value="Unassembled WGS sequence"/>
</dbReference>
<name>D6SSL8_9BACT</name>
<evidence type="ECO:0000313" key="8">
    <source>
        <dbReference type="EMBL" id="EFI33684.1"/>
    </source>
</evidence>
<keyword evidence="5 6" id="KW-0472">Membrane</keyword>
<dbReference type="InterPro" id="IPR011577">
    <property type="entry name" value="Cyt_b561_bac/Ni-Hgenase"/>
</dbReference>
<comment type="subcellular location">
    <subcellularLocation>
        <location evidence="1">Cell membrane</location>
        <topology evidence="1">Multi-pass membrane protein</topology>
    </subcellularLocation>
</comment>
<keyword evidence="4 6" id="KW-1133">Transmembrane helix</keyword>
<feature type="transmembrane region" description="Helical" evidence="6">
    <location>
        <begin position="21"/>
        <end position="43"/>
    </location>
</feature>
<organism evidence="8 9">
    <name type="scientific">Desulfonatronospira thiodismutans ASO3-1</name>
    <dbReference type="NCBI Taxonomy" id="555779"/>
    <lineage>
        <taxon>Bacteria</taxon>
        <taxon>Pseudomonadati</taxon>
        <taxon>Thermodesulfobacteriota</taxon>
        <taxon>Desulfovibrionia</taxon>
        <taxon>Desulfovibrionales</taxon>
        <taxon>Desulfonatronovibrionaceae</taxon>
        <taxon>Desulfonatronospira</taxon>
    </lineage>
</organism>
<evidence type="ECO:0000256" key="5">
    <source>
        <dbReference type="ARBA" id="ARBA00023136"/>
    </source>
</evidence>
<dbReference type="SUPFAM" id="SSF81342">
    <property type="entry name" value="Transmembrane di-heme cytochromes"/>
    <property type="match status" value="1"/>
</dbReference>
<dbReference type="GO" id="GO:0015944">
    <property type="term" value="P:formate oxidation"/>
    <property type="evidence" value="ECO:0007669"/>
    <property type="project" value="TreeGrafter"/>
</dbReference>
<sequence length="223" mass="25131">MQQNNNEIVLERFNARRRLVHWIHAAAFFVLLGTGLTYVTPGLTFLAEGGIPGTLHRIFAVVFLAVPLIYLVIDPKGFREFVRDSLNFEKSDIGFHLRMPYYILGKTQGIPPQGKLNAGHKMHHIFMGILFVTLGVSGLIKWFGVGHMGPAMLNLMGTVHIISVFVITIMTLGHVYFTVVYWAIPSMIHGKVTESYVKLEHRKWWDEELAPKVKGSSEKSQSG</sequence>
<protein>
    <submittedName>
        <fullName evidence="8">Formate dehydrogenase gamma subunit</fullName>
    </submittedName>
</protein>
<dbReference type="Gene3D" id="1.20.950.20">
    <property type="entry name" value="Transmembrane di-heme cytochromes, Chain C"/>
    <property type="match status" value="1"/>
</dbReference>
<dbReference type="InterPro" id="IPR051817">
    <property type="entry name" value="FDH_cytochrome_b556_subunit"/>
</dbReference>
<evidence type="ECO:0000256" key="1">
    <source>
        <dbReference type="ARBA" id="ARBA00004651"/>
    </source>
</evidence>
<comment type="caution">
    <text evidence="8">The sequence shown here is derived from an EMBL/GenBank/DDBJ whole genome shotgun (WGS) entry which is preliminary data.</text>
</comment>
<proteinExistence type="predicted"/>
<dbReference type="GO" id="GO:0005886">
    <property type="term" value="C:plasma membrane"/>
    <property type="evidence" value="ECO:0007669"/>
    <property type="project" value="UniProtKB-SubCell"/>
</dbReference>
<evidence type="ECO:0000313" key="9">
    <source>
        <dbReference type="Proteomes" id="UP000005496"/>
    </source>
</evidence>
<dbReference type="eggNOG" id="COG2864">
    <property type="taxonomic scope" value="Bacteria"/>
</dbReference>
<dbReference type="GO" id="GO:0036397">
    <property type="term" value="F:formate dehydrogenase (quinone) activity"/>
    <property type="evidence" value="ECO:0007669"/>
    <property type="project" value="TreeGrafter"/>
</dbReference>
<dbReference type="OrthoDB" id="3681708at2"/>
<evidence type="ECO:0000259" key="7">
    <source>
        <dbReference type="Pfam" id="PF01292"/>
    </source>
</evidence>
<feature type="transmembrane region" description="Helical" evidence="6">
    <location>
        <begin position="55"/>
        <end position="73"/>
    </location>
</feature>
<dbReference type="Pfam" id="PF01292">
    <property type="entry name" value="Ni_hydr_CYTB"/>
    <property type="match status" value="1"/>
</dbReference>
<dbReference type="GO" id="GO:0009055">
    <property type="term" value="F:electron transfer activity"/>
    <property type="evidence" value="ECO:0007669"/>
    <property type="project" value="InterPro"/>
</dbReference>
<keyword evidence="2" id="KW-1003">Cell membrane</keyword>
<dbReference type="PANTHER" id="PTHR30074:SF6">
    <property type="entry name" value="FORMATE DEHYDROGENASE GAMMA SUBUNIT"/>
    <property type="match status" value="1"/>
</dbReference>
<dbReference type="GO" id="GO:0009326">
    <property type="term" value="C:formate dehydrogenase complex"/>
    <property type="evidence" value="ECO:0007669"/>
    <property type="project" value="TreeGrafter"/>
</dbReference>
<evidence type="ECO:0000256" key="2">
    <source>
        <dbReference type="ARBA" id="ARBA00022475"/>
    </source>
</evidence>
<dbReference type="AlphaFoldDB" id="D6SSL8"/>
<feature type="domain" description="Cytochrome b561 bacterial/Ni-hydrogenase" evidence="7">
    <location>
        <begin position="12"/>
        <end position="190"/>
    </location>
</feature>
<feature type="transmembrane region" description="Helical" evidence="6">
    <location>
        <begin position="125"/>
        <end position="145"/>
    </location>
</feature>
<dbReference type="GO" id="GO:0009061">
    <property type="term" value="P:anaerobic respiration"/>
    <property type="evidence" value="ECO:0007669"/>
    <property type="project" value="TreeGrafter"/>
</dbReference>
<dbReference type="RefSeq" id="WP_008871033.1">
    <property type="nucleotide sequence ID" value="NZ_ACJN02000003.1"/>
</dbReference>
<dbReference type="EMBL" id="ACJN02000003">
    <property type="protein sequence ID" value="EFI33684.1"/>
    <property type="molecule type" value="Genomic_DNA"/>
</dbReference>
<reference evidence="8" key="1">
    <citation type="submission" date="2010-05" db="EMBL/GenBank/DDBJ databases">
        <title>The draft genome of Desulfonatronospira thiodismutans ASO3-1.</title>
        <authorList>
            <consortium name="US DOE Joint Genome Institute (JGI-PGF)"/>
            <person name="Lucas S."/>
            <person name="Copeland A."/>
            <person name="Lapidus A."/>
            <person name="Cheng J.-F."/>
            <person name="Bruce D."/>
            <person name="Goodwin L."/>
            <person name="Pitluck S."/>
            <person name="Chertkov O."/>
            <person name="Brettin T."/>
            <person name="Detter J.C."/>
            <person name="Han C."/>
            <person name="Land M.L."/>
            <person name="Hauser L."/>
            <person name="Kyrpides N."/>
            <person name="Mikhailova N."/>
            <person name="Muyzer G."/>
            <person name="Woyke T."/>
        </authorList>
    </citation>
    <scope>NUCLEOTIDE SEQUENCE [LARGE SCALE GENOMIC DNA]</scope>
    <source>
        <strain evidence="8">ASO3-1</strain>
    </source>
</reference>
<evidence type="ECO:0000256" key="6">
    <source>
        <dbReference type="SAM" id="Phobius"/>
    </source>
</evidence>
<keyword evidence="3 6" id="KW-0812">Transmembrane</keyword>
<dbReference type="PANTHER" id="PTHR30074">
    <property type="entry name" value="FORMATE DEHYDROGENASE, NITRATE-INDUCIBLE, CYTOCHROME B556 FDN SUBUNIT"/>
    <property type="match status" value="1"/>
</dbReference>
<accession>D6SSL8</accession>
<dbReference type="GO" id="GO:0022904">
    <property type="term" value="P:respiratory electron transport chain"/>
    <property type="evidence" value="ECO:0007669"/>
    <property type="project" value="InterPro"/>
</dbReference>
<evidence type="ECO:0000256" key="3">
    <source>
        <dbReference type="ARBA" id="ARBA00022692"/>
    </source>
</evidence>
<feature type="transmembrane region" description="Helical" evidence="6">
    <location>
        <begin position="157"/>
        <end position="184"/>
    </location>
</feature>
<dbReference type="InterPro" id="IPR016174">
    <property type="entry name" value="Di-haem_cyt_TM"/>
</dbReference>